<protein>
    <submittedName>
        <fullName evidence="2">Uncharacterized protein</fullName>
    </submittedName>
</protein>
<organism evidence="2 3">
    <name type="scientific">Legionella pneumophila subsp. pneumophila</name>
    <dbReference type="NCBI Taxonomy" id="91891"/>
    <lineage>
        <taxon>Bacteria</taxon>
        <taxon>Pseudomonadati</taxon>
        <taxon>Pseudomonadota</taxon>
        <taxon>Gammaproteobacteria</taxon>
        <taxon>Legionellales</taxon>
        <taxon>Legionellaceae</taxon>
        <taxon>Legionella</taxon>
    </lineage>
</organism>
<dbReference type="AlphaFoldDB" id="A0AAV2UVW0"/>
<evidence type="ECO:0000313" key="3">
    <source>
        <dbReference type="Proteomes" id="UP000010102"/>
    </source>
</evidence>
<dbReference type="Proteomes" id="UP000010102">
    <property type="component" value="Chromosome"/>
</dbReference>
<gene>
    <name evidence="2" type="ORF">LPO_1139</name>
</gene>
<dbReference type="KEGG" id="lpo:LPO_1139"/>
<name>A0AAV2UVW0_LEGPN</name>
<proteinExistence type="predicted"/>
<dbReference type="EMBL" id="FQ958210">
    <property type="protein sequence ID" value="CCD05193.1"/>
    <property type="molecule type" value="Genomic_DNA"/>
</dbReference>
<feature type="region of interest" description="Disordered" evidence="1">
    <location>
        <begin position="527"/>
        <end position="549"/>
    </location>
</feature>
<feature type="compositionally biased region" description="Polar residues" evidence="1">
    <location>
        <begin position="530"/>
        <end position="541"/>
    </location>
</feature>
<accession>A0AAV2UVW0</accession>
<sequence length="742" mass="86342">MNNGLDEEDNFFIIDQEIDKLLKNILEDGLAIAQSNLDNDKPNPDVLLNLLTPEMIKYLQEHAEESTAFYLLLFNSCISLIIKQLDTNNFDESILARCLSVPGSNNYLNSHPGMQFSINTIQERITEKKRSLNTSEQSQITESPTTKVTLAEKPALTKKHSTKFFNKLLSHTGLSSSKKLQVQNAFGKWKKSAPAKTDNLLNWYKKTLEKHREQYVQMGISPHFLDELAIQIPSLSMLIVDIAKIPEYFSKNLDPNHKIWNEALNLLKKFEVLMSVANKCLSLIDNLNAIFIDQFNGIDPTDKEKLLISMNRIGSLSESYRSRKELYVTYKHIIKQRIIGSDYHEDENTDSKIFDYFVIELKKLVQFYNGKKDKVKLGLGGILEERKQLAENLALLWETFSFNILPLFIHIEEPVKADPNQVLSSHYQKEYAQLYPVIKNMKEECQQYLIEARNRNIILKSETQPQESTDLMQNKIKFHQASFELSHRFANFQSEQKKLNKQVKKEIRVLLDTSNKLLAKREINVDASRKQSLQPSSSPKTISHHRKLHSDPIAGDYRVRFYAKTKEHESKEKPFDKRKQETKALASQVDITMMFQDLQRYFNKYEALKDKMMRLLVPIEKGYQPLDNENLKKLEALFSALEECYQNIEPKFKQIKSYVISHLKTHSPPLPLSKICMLDKTIVLAMQDILSEPDKYFQYAEQFDNMKQNHTKLSIRIDELRMLQKNTSSDDEDELLFFKTVM</sequence>
<dbReference type="RefSeq" id="WP_014841369.1">
    <property type="nucleotide sequence ID" value="NC_018139.1"/>
</dbReference>
<evidence type="ECO:0000256" key="1">
    <source>
        <dbReference type="SAM" id="MobiDB-lite"/>
    </source>
</evidence>
<evidence type="ECO:0000313" key="2">
    <source>
        <dbReference type="EMBL" id="CCD05193.1"/>
    </source>
</evidence>
<reference evidence="2 3" key="1">
    <citation type="submission" date="2011-07" db="EMBL/GenBank/DDBJ databases">
        <authorList>
            <person name="Genoscope - CEA"/>
        </authorList>
    </citation>
    <scope>NUCLEOTIDE SEQUENCE [LARGE SCALE GENOMIC DNA]</scope>
    <source>
        <strain evidence="3">lorraine</strain>
    </source>
</reference>